<dbReference type="SUPFAM" id="SSF48726">
    <property type="entry name" value="Immunoglobulin"/>
    <property type="match status" value="1"/>
</dbReference>
<feature type="non-terminal residue" evidence="4">
    <location>
        <position position="1"/>
    </location>
</feature>
<reference evidence="4 5" key="1">
    <citation type="submission" date="2018-11" db="EMBL/GenBank/DDBJ databases">
        <authorList>
            <consortium name="Pathogen Informatics"/>
        </authorList>
    </citation>
    <scope>NUCLEOTIDE SEQUENCE [LARGE SCALE GENOMIC DNA]</scope>
</reference>
<gene>
    <name evidence="4" type="ORF">CGOC_LOCUS3651</name>
</gene>
<dbReference type="CDD" id="cd00063">
    <property type="entry name" value="FN3"/>
    <property type="match status" value="1"/>
</dbReference>
<keyword evidence="5" id="KW-1185">Reference proteome</keyword>
<dbReference type="SMART" id="SM00060">
    <property type="entry name" value="FN3"/>
    <property type="match status" value="2"/>
</dbReference>
<dbReference type="InterPro" id="IPR036179">
    <property type="entry name" value="Ig-like_dom_sf"/>
</dbReference>
<organism evidence="4 5">
    <name type="scientific">Cylicostephanus goldi</name>
    <name type="common">Nematode worm</name>
    <dbReference type="NCBI Taxonomy" id="71465"/>
    <lineage>
        <taxon>Eukaryota</taxon>
        <taxon>Metazoa</taxon>
        <taxon>Ecdysozoa</taxon>
        <taxon>Nematoda</taxon>
        <taxon>Chromadorea</taxon>
        <taxon>Rhabditida</taxon>
        <taxon>Rhabditina</taxon>
        <taxon>Rhabditomorpha</taxon>
        <taxon>Strongyloidea</taxon>
        <taxon>Strongylidae</taxon>
        <taxon>Cylicostephanus</taxon>
    </lineage>
</organism>
<dbReference type="Gene3D" id="2.60.40.10">
    <property type="entry name" value="Immunoglobulins"/>
    <property type="match status" value="3"/>
</dbReference>
<dbReference type="SUPFAM" id="SSF49265">
    <property type="entry name" value="Fibronectin type III"/>
    <property type="match status" value="2"/>
</dbReference>
<evidence type="ECO:0000313" key="4">
    <source>
        <dbReference type="EMBL" id="VDK56430.1"/>
    </source>
</evidence>
<dbReference type="PANTHER" id="PTHR14340">
    <property type="entry name" value="MICROFIBRIL-ASSOCIATED GLYCOPROTEIN 3"/>
    <property type="match status" value="1"/>
</dbReference>
<evidence type="ECO:0000256" key="2">
    <source>
        <dbReference type="SAM" id="MobiDB-lite"/>
    </source>
</evidence>
<dbReference type="PANTHER" id="PTHR14340:SF9">
    <property type="entry name" value="FIBRONECTIN TYPE-III DOMAIN-CONTAINING PROTEIN"/>
    <property type="match status" value="1"/>
</dbReference>
<dbReference type="EMBL" id="UYRV01009340">
    <property type="protein sequence ID" value="VDK56430.1"/>
    <property type="molecule type" value="Genomic_DNA"/>
</dbReference>
<proteinExistence type="predicted"/>
<sequence length="515" mass="56798">VLQIFNFEKSDVGSYHAALNSNEISAPAQLSLQIPPAIEIREGFEDKAVLKAHTDLDFQVFVTGEPSPTVSILHNHSQIKDRALVKVDDDVTKIRMKNLTLADSGFIEISAENACGTSHKDFELCVVDVPSAPLELSSSNTTSTSTMLTWLAPKDTNGSPITGYAIQRRTLDNPRWRTVGKTNETTLTFEANELFSSEDYEFRVIAVNSVGEGPASTHIEITTLNEDEEQEEKIEIPTETALLETPSTPIVSVDDGKAALSWDTVDGASFYKIERCKEGEDWLEIAIVTRADYADRSIMDDGVYSYRITAKGLNSSSEPSSSSTPLVFEGKKDKDTPTRKTVEDKRSKESKSQQEDVLTKTEDKIEEKADQEKEEAASKPIKTRHASPVDAILDTRQRLKKRKPVEVERRASIQQENTDAKQQEQSEIAPAKKDEEKDVVISAAGTAETSKPPKSGKETEETLVADSTRKRGAPILKPISDVVTVKIGELAKLSVNVEGSTDIHCLWKKDGKTIM</sequence>
<protein>
    <recommendedName>
        <fullName evidence="3">Fibronectin type-III domain-containing protein</fullName>
    </recommendedName>
</protein>
<dbReference type="Pfam" id="PF07679">
    <property type="entry name" value="I-set"/>
    <property type="match status" value="1"/>
</dbReference>
<accession>A0A3P6RNU9</accession>
<keyword evidence="1" id="KW-0393">Immunoglobulin domain</keyword>
<dbReference type="Pfam" id="PF00041">
    <property type="entry name" value="fn3"/>
    <property type="match status" value="1"/>
</dbReference>
<feature type="compositionally biased region" description="Basic and acidic residues" evidence="2">
    <location>
        <begin position="329"/>
        <end position="377"/>
    </location>
</feature>
<dbReference type="PROSITE" id="PS50853">
    <property type="entry name" value="FN3"/>
    <property type="match status" value="1"/>
</dbReference>
<evidence type="ECO:0000259" key="3">
    <source>
        <dbReference type="PROSITE" id="PS50853"/>
    </source>
</evidence>
<dbReference type="InterPro" id="IPR003961">
    <property type="entry name" value="FN3_dom"/>
</dbReference>
<feature type="domain" description="Fibronectin type-III" evidence="3">
    <location>
        <begin position="132"/>
        <end position="226"/>
    </location>
</feature>
<feature type="region of interest" description="Disordered" evidence="2">
    <location>
        <begin position="312"/>
        <end position="466"/>
    </location>
</feature>
<evidence type="ECO:0000313" key="5">
    <source>
        <dbReference type="Proteomes" id="UP000271889"/>
    </source>
</evidence>
<dbReference type="InterPro" id="IPR013098">
    <property type="entry name" value="Ig_I-set"/>
</dbReference>
<evidence type="ECO:0000256" key="1">
    <source>
        <dbReference type="ARBA" id="ARBA00023319"/>
    </source>
</evidence>
<dbReference type="InterPro" id="IPR036116">
    <property type="entry name" value="FN3_sf"/>
</dbReference>
<dbReference type="AlphaFoldDB" id="A0A3P6RNU9"/>
<feature type="non-terminal residue" evidence="4">
    <location>
        <position position="515"/>
    </location>
</feature>
<name>A0A3P6RNU9_CYLGO</name>
<dbReference type="Proteomes" id="UP000271889">
    <property type="component" value="Unassembled WGS sequence"/>
</dbReference>
<dbReference type="InterPro" id="IPR013783">
    <property type="entry name" value="Ig-like_fold"/>
</dbReference>
<dbReference type="PRINTS" id="PR00014">
    <property type="entry name" value="FNTYPEIII"/>
</dbReference>
<feature type="compositionally biased region" description="Basic and acidic residues" evidence="2">
    <location>
        <begin position="418"/>
        <end position="439"/>
    </location>
</feature>
<dbReference type="OrthoDB" id="504170at2759"/>